<dbReference type="PRINTS" id="PR00034">
    <property type="entry name" value="HTHCRP"/>
</dbReference>
<dbReference type="PROSITE" id="PS51063">
    <property type="entry name" value="HTH_CRP_2"/>
    <property type="match status" value="1"/>
</dbReference>
<dbReference type="CDD" id="cd00092">
    <property type="entry name" value="HTH_CRP"/>
    <property type="match status" value="1"/>
</dbReference>
<dbReference type="PANTHER" id="PTHR24567:SF75">
    <property type="entry name" value="FUMARATE AND NITRATE REDUCTION REGULATORY PROTEIN"/>
    <property type="match status" value="1"/>
</dbReference>
<dbReference type="SMART" id="SM00419">
    <property type="entry name" value="HTH_CRP"/>
    <property type="match status" value="1"/>
</dbReference>
<dbReference type="GO" id="GO:0005829">
    <property type="term" value="C:cytosol"/>
    <property type="evidence" value="ECO:0007669"/>
    <property type="project" value="TreeGrafter"/>
</dbReference>
<dbReference type="InterPro" id="IPR050397">
    <property type="entry name" value="Env_Response_Regulators"/>
</dbReference>
<proteinExistence type="predicted"/>
<dbReference type="InterPro" id="IPR000595">
    <property type="entry name" value="cNMP-bd_dom"/>
</dbReference>
<evidence type="ECO:0000259" key="5">
    <source>
        <dbReference type="PROSITE" id="PS51063"/>
    </source>
</evidence>
<dbReference type="Gene3D" id="1.10.10.10">
    <property type="entry name" value="Winged helix-like DNA-binding domain superfamily/Winged helix DNA-binding domain"/>
    <property type="match status" value="1"/>
</dbReference>
<protein>
    <submittedName>
        <fullName evidence="6">Fumarate and nitrate reduction regulatory protein</fullName>
    </submittedName>
</protein>
<evidence type="ECO:0000256" key="1">
    <source>
        <dbReference type="ARBA" id="ARBA00023015"/>
    </source>
</evidence>
<dbReference type="InterPro" id="IPR036390">
    <property type="entry name" value="WH_DNA-bd_sf"/>
</dbReference>
<dbReference type="InterPro" id="IPR014710">
    <property type="entry name" value="RmlC-like_jellyroll"/>
</dbReference>
<keyword evidence="3" id="KW-0804">Transcription</keyword>
<evidence type="ECO:0000256" key="2">
    <source>
        <dbReference type="ARBA" id="ARBA00023125"/>
    </source>
</evidence>
<evidence type="ECO:0000313" key="6">
    <source>
        <dbReference type="EMBL" id="VAW82402.1"/>
    </source>
</evidence>
<dbReference type="AlphaFoldDB" id="A0A3B0Z4D4"/>
<dbReference type="GO" id="GO:0003677">
    <property type="term" value="F:DNA binding"/>
    <property type="evidence" value="ECO:0007669"/>
    <property type="project" value="UniProtKB-KW"/>
</dbReference>
<dbReference type="InterPro" id="IPR012318">
    <property type="entry name" value="HTH_CRP"/>
</dbReference>
<dbReference type="InterPro" id="IPR018335">
    <property type="entry name" value="Tscrpt_reg_HTH_Crp-type_CS"/>
</dbReference>
<gene>
    <name evidence="6" type="ORF">MNBD_GAMMA14-2146</name>
</gene>
<dbReference type="GO" id="GO:0003700">
    <property type="term" value="F:DNA-binding transcription factor activity"/>
    <property type="evidence" value="ECO:0007669"/>
    <property type="project" value="InterPro"/>
</dbReference>
<reference evidence="6" key="1">
    <citation type="submission" date="2018-06" db="EMBL/GenBank/DDBJ databases">
        <authorList>
            <person name="Zhirakovskaya E."/>
        </authorList>
    </citation>
    <scope>NUCLEOTIDE SEQUENCE</scope>
</reference>
<dbReference type="Pfam" id="PF00027">
    <property type="entry name" value="cNMP_binding"/>
    <property type="match status" value="1"/>
</dbReference>
<dbReference type="Gene3D" id="2.60.120.10">
    <property type="entry name" value="Jelly Rolls"/>
    <property type="match status" value="1"/>
</dbReference>
<organism evidence="6">
    <name type="scientific">hydrothermal vent metagenome</name>
    <dbReference type="NCBI Taxonomy" id="652676"/>
    <lineage>
        <taxon>unclassified sequences</taxon>
        <taxon>metagenomes</taxon>
        <taxon>ecological metagenomes</taxon>
    </lineage>
</organism>
<dbReference type="FunFam" id="2.60.120.10:FF:000004">
    <property type="entry name" value="Fumarate/nitrate reduction transcriptional regulator Fnr"/>
    <property type="match status" value="1"/>
</dbReference>
<evidence type="ECO:0000259" key="4">
    <source>
        <dbReference type="PROSITE" id="PS50042"/>
    </source>
</evidence>
<feature type="domain" description="Cyclic nucleotide-binding" evidence="4">
    <location>
        <begin position="29"/>
        <end position="112"/>
    </location>
</feature>
<dbReference type="SUPFAM" id="SSF51206">
    <property type="entry name" value="cAMP-binding domain-like"/>
    <property type="match status" value="1"/>
</dbReference>
<dbReference type="PROSITE" id="PS50042">
    <property type="entry name" value="CNMP_BINDING_3"/>
    <property type="match status" value="1"/>
</dbReference>
<sequence length="255" mass="28774">MPTRKQEKVVSLKEIKVACQECSLNEICLPVGIDNEDMERLDAIIDRKRPLARGDQLFQVGDSFCSIYAVRSGSLKTYATSEDGQEQVMGFHLPGELVGLDAIANDIHPLTARALETTSVCEIPFSQLEFLSAQLPGLQHQMLRVMSQEIHNDEQNMLTLGQRSAEERLAAFLISLSNRYKRRGFSSTQFNLTMSRGDIGNYLGLALETVSRLFTRFQSEGLLKVERRNIELLDRQRLCHFSSANCYGDNPRPET</sequence>
<dbReference type="InterPro" id="IPR018490">
    <property type="entry name" value="cNMP-bd_dom_sf"/>
</dbReference>
<dbReference type="SMART" id="SM00100">
    <property type="entry name" value="cNMP"/>
    <property type="match status" value="1"/>
</dbReference>
<keyword evidence="1" id="KW-0805">Transcription regulation</keyword>
<dbReference type="PANTHER" id="PTHR24567">
    <property type="entry name" value="CRP FAMILY TRANSCRIPTIONAL REGULATORY PROTEIN"/>
    <property type="match status" value="1"/>
</dbReference>
<dbReference type="NCBIfam" id="NF008365">
    <property type="entry name" value="PRK11161.1"/>
    <property type="match status" value="1"/>
</dbReference>
<dbReference type="InterPro" id="IPR036388">
    <property type="entry name" value="WH-like_DNA-bd_sf"/>
</dbReference>
<feature type="domain" description="HTH crp-type" evidence="5">
    <location>
        <begin position="163"/>
        <end position="236"/>
    </location>
</feature>
<dbReference type="Pfam" id="PF13545">
    <property type="entry name" value="HTH_Crp_2"/>
    <property type="match status" value="1"/>
</dbReference>
<evidence type="ECO:0000256" key="3">
    <source>
        <dbReference type="ARBA" id="ARBA00023163"/>
    </source>
</evidence>
<dbReference type="SUPFAM" id="SSF46785">
    <property type="entry name" value="Winged helix' DNA-binding domain"/>
    <property type="match status" value="1"/>
</dbReference>
<dbReference type="FunFam" id="1.10.10.10:FF:000028">
    <property type="entry name" value="Fumarate/nitrate reduction transcriptional regulator Fnr"/>
    <property type="match status" value="1"/>
</dbReference>
<name>A0A3B0Z4D4_9ZZZZ</name>
<accession>A0A3B0Z4D4</accession>
<keyword evidence="2" id="KW-0238">DNA-binding</keyword>
<dbReference type="PROSITE" id="PS00042">
    <property type="entry name" value="HTH_CRP_1"/>
    <property type="match status" value="1"/>
</dbReference>
<dbReference type="EMBL" id="UOFM01000467">
    <property type="protein sequence ID" value="VAW82402.1"/>
    <property type="molecule type" value="Genomic_DNA"/>
</dbReference>
<dbReference type="CDD" id="cd00038">
    <property type="entry name" value="CAP_ED"/>
    <property type="match status" value="1"/>
</dbReference>